<dbReference type="InterPro" id="IPR035919">
    <property type="entry name" value="EAL_sf"/>
</dbReference>
<dbReference type="Pfam" id="PF00072">
    <property type="entry name" value="Response_reg"/>
    <property type="match status" value="1"/>
</dbReference>
<evidence type="ECO:0000259" key="2">
    <source>
        <dbReference type="PROSITE" id="PS50110"/>
    </source>
</evidence>
<reference evidence="4 5" key="1">
    <citation type="submission" date="2019-03" db="EMBL/GenBank/DDBJ databases">
        <title>Genomics of glacier-inhabiting Cryobacterium strains.</title>
        <authorList>
            <person name="Liu Q."/>
            <person name="Xin Y.-H."/>
        </authorList>
    </citation>
    <scope>NUCLEOTIDE SEQUENCE [LARGE SCALE GENOMIC DNA]</scope>
    <source>
        <strain evidence="4 5">Sr47</strain>
    </source>
</reference>
<keyword evidence="1" id="KW-0597">Phosphoprotein</keyword>
<dbReference type="OrthoDB" id="23692at2"/>
<dbReference type="GO" id="GO:0000160">
    <property type="term" value="P:phosphorelay signal transduction system"/>
    <property type="evidence" value="ECO:0007669"/>
    <property type="project" value="InterPro"/>
</dbReference>
<sequence>MTRSTIRILILDDETFIHKLLALMLAKLGFTEVTACDNGVEALGLIGSPMPPDLILLDLNMPGMDGIEFVRKLVEHGYSGSVILVSGEDERVMMSTEHLIQAHRITVLGQLSKPVSLSGLAAMTDRWRPSEAPHAPRKIYGAGELGTAIANGELTNYYQPKVDVASGDVVGVETLVRWRHPADGLVLPDQFIGTAEDDGLIDELTLVVLTGALAQATAWRQAGLNLRVAVNLSMDSFSSVAFADFVAGAVAAAGVVPQDIILEVAESRLMLDQRAPLEVLTRLRMKRFRLSIDDFGTGHSSLSQLRDFPFDELKIDRSFVHGASRDKTLRAIYATSLGLGKLLGMEVVAEGVEDRDDWDLVRDTGCALAQGYFIARPMPAADLAGWIPTWRQRVREFADDVS</sequence>
<evidence type="ECO:0000313" key="4">
    <source>
        <dbReference type="EMBL" id="TFB49969.1"/>
    </source>
</evidence>
<protein>
    <submittedName>
        <fullName evidence="4">EAL domain-containing protein</fullName>
    </submittedName>
</protein>
<dbReference type="InterPro" id="IPR001789">
    <property type="entry name" value="Sig_transdc_resp-reg_receiver"/>
</dbReference>
<dbReference type="SMART" id="SM00052">
    <property type="entry name" value="EAL"/>
    <property type="match status" value="1"/>
</dbReference>
<dbReference type="InterPro" id="IPR011006">
    <property type="entry name" value="CheY-like_superfamily"/>
</dbReference>
<dbReference type="PROSITE" id="PS50110">
    <property type="entry name" value="RESPONSE_REGULATORY"/>
    <property type="match status" value="1"/>
</dbReference>
<name>A0A4R8UDA6_9MICO</name>
<organism evidence="4 5">
    <name type="scientific">Cryobacterium tagatosivorans</name>
    <dbReference type="NCBI Taxonomy" id="1259199"/>
    <lineage>
        <taxon>Bacteria</taxon>
        <taxon>Bacillati</taxon>
        <taxon>Actinomycetota</taxon>
        <taxon>Actinomycetes</taxon>
        <taxon>Micrococcales</taxon>
        <taxon>Microbacteriaceae</taxon>
        <taxon>Cryobacterium</taxon>
    </lineage>
</organism>
<feature type="domain" description="EAL" evidence="3">
    <location>
        <begin position="138"/>
        <end position="391"/>
    </location>
</feature>
<dbReference type="Gene3D" id="3.20.20.450">
    <property type="entry name" value="EAL domain"/>
    <property type="match status" value="1"/>
</dbReference>
<dbReference type="AlphaFoldDB" id="A0A4R8UDA6"/>
<accession>A0A4R8UDA6</accession>
<dbReference type="PROSITE" id="PS50883">
    <property type="entry name" value="EAL"/>
    <property type="match status" value="1"/>
</dbReference>
<evidence type="ECO:0000259" key="3">
    <source>
        <dbReference type="PROSITE" id="PS50883"/>
    </source>
</evidence>
<dbReference type="GO" id="GO:0071111">
    <property type="term" value="F:cyclic-guanylate-specific phosphodiesterase activity"/>
    <property type="evidence" value="ECO:0007669"/>
    <property type="project" value="InterPro"/>
</dbReference>
<gene>
    <name evidence="4" type="ORF">E3O23_10820</name>
</gene>
<dbReference type="Pfam" id="PF00563">
    <property type="entry name" value="EAL"/>
    <property type="match status" value="1"/>
</dbReference>
<feature type="domain" description="Response regulatory" evidence="2">
    <location>
        <begin position="7"/>
        <end position="128"/>
    </location>
</feature>
<dbReference type="PANTHER" id="PTHR33121:SF79">
    <property type="entry name" value="CYCLIC DI-GMP PHOSPHODIESTERASE PDED-RELATED"/>
    <property type="match status" value="1"/>
</dbReference>
<dbReference type="RefSeq" id="WP_134491068.1">
    <property type="nucleotide sequence ID" value="NZ_SOEZ01000054.1"/>
</dbReference>
<feature type="modified residue" description="4-aspartylphosphate" evidence="1">
    <location>
        <position position="58"/>
    </location>
</feature>
<dbReference type="InterPro" id="IPR050706">
    <property type="entry name" value="Cyclic-di-GMP_PDE-like"/>
</dbReference>
<dbReference type="Proteomes" id="UP000297866">
    <property type="component" value="Unassembled WGS sequence"/>
</dbReference>
<dbReference type="EMBL" id="SOEZ01000054">
    <property type="protein sequence ID" value="TFB49969.1"/>
    <property type="molecule type" value="Genomic_DNA"/>
</dbReference>
<evidence type="ECO:0000256" key="1">
    <source>
        <dbReference type="PROSITE-ProRule" id="PRU00169"/>
    </source>
</evidence>
<dbReference type="SMART" id="SM00448">
    <property type="entry name" value="REC"/>
    <property type="match status" value="1"/>
</dbReference>
<dbReference type="InterPro" id="IPR001633">
    <property type="entry name" value="EAL_dom"/>
</dbReference>
<comment type="caution">
    <text evidence="4">The sequence shown here is derived from an EMBL/GenBank/DDBJ whole genome shotgun (WGS) entry which is preliminary data.</text>
</comment>
<dbReference type="SUPFAM" id="SSF141868">
    <property type="entry name" value="EAL domain-like"/>
    <property type="match status" value="1"/>
</dbReference>
<dbReference type="SUPFAM" id="SSF52172">
    <property type="entry name" value="CheY-like"/>
    <property type="match status" value="1"/>
</dbReference>
<dbReference type="PANTHER" id="PTHR33121">
    <property type="entry name" value="CYCLIC DI-GMP PHOSPHODIESTERASE PDEF"/>
    <property type="match status" value="1"/>
</dbReference>
<dbReference type="Gene3D" id="3.40.50.2300">
    <property type="match status" value="1"/>
</dbReference>
<keyword evidence="5" id="KW-1185">Reference proteome</keyword>
<proteinExistence type="predicted"/>
<dbReference type="CDD" id="cd01948">
    <property type="entry name" value="EAL"/>
    <property type="match status" value="1"/>
</dbReference>
<evidence type="ECO:0000313" key="5">
    <source>
        <dbReference type="Proteomes" id="UP000297866"/>
    </source>
</evidence>